<dbReference type="SMART" id="SM01361">
    <property type="entry name" value="A2M_recep"/>
    <property type="match status" value="1"/>
</dbReference>
<dbReference type="SUPFAM" id="SSF81296">
    <property type="entry name" value="E set domains"/>
    <property type="match status" value="1"/>
</dbReference>
<dbReference type="Pfam" id="PF17789">
    <property type="entry name" value="MG4"/>
    <property type="match status" value="1"/>
</dbReference>
<dbReference type="InterPro" id="IPR036595">
    <property type="entry name" value="A-macroglobulin_rcpt-bd_sf"/>
</dbReference>
<feature type="compositionally biased region" description="Polar residues" evidence="9">
    <location>
        <begin position="1482"/>
        <end position="1495"/>
    </location>
</feature>
<dbReference type="CDD" id="cd02897">
    <property type="entry name" value="A2M_2"/>
    <property type="match status" value="1"/>
</dbReference>
<reference evidence="14" key="1">
    <citation type="journal article" date="2022" name="bioRxiv">
        <title>Sequencing and chromosome-scale assembly of the giantPleurodeles waltlgenome.</title>
        <authorList>
            <person name="Brown T."/>
            <person name="Elewa A."/>
            <person name="Iarovenko S."/>
            <person name="Subramanian E."/>
            <person name="Araus A.J."/>
            <person name="Petzold A."/>
            <person name="Susuki M."/>
            <person name="Suzuki K.-i.T."/>
            <person name="Hayashi T."/>
            <person name="Toyoda A."/>
            <person name="Oliveira C."/>
            <person name="Osipova E."/>
            <person name="Leigh N.D."/>
            <person name="Simon A."/>
            <person name="Yun M.H."/>
        </authorList>
    </citation>
    <scope>NUCLEOTIDE SEQUENCE</scope>
    <source>
        <strain evidence="14">20211129_DDA</strain>
        <tissue evidence="14">Liver</tissue>
    </source>
</reference>
<evidence type="ECO:0000259" key="12">
    <source>
        <dbReference type="SMART" id="SM01360"/>
    </source>
</evidence>
<dbReference type="SUPFAM" id="SSF49410">
    <property type="entry name" value="Alpha-macroglobulin receptor domain"/>
    <property type="match status" value="1"/>
</dbReference>
<dbReference type="InterPro" id="IPR008930">
    <property type="entry name" value="Terpenoid_cyclase/PrenylTrfase"/>
</dbReference>
<proteinExistence type="inferred from homology"/>
<evidence type="ECO:0000256" key="10">
    <source>
        <dbReference type="SAM" id="SignalP"/>
    </source>
</evidence>
<dbReference type="GO" id="GO:0004867">
    <property type="term" value="F:serine-type endopeptidase inhibitor activity"/>
    <property type="evidence" value="ECO:0007669"/>
    <property type="project" value="UniProtKB-KW"/>
</dbReference>
<comment type="similarity">
    <text evidence="2">Belongs to the protease inhibitor I39 (alpha-2-macroglobulin) family.</text>
</comment>
<dbReference type="InterPro" id="IPR001599">
    <property type="entry name" value="Macroglobln_a2"/>
</dbReference>
<dbReference type="Pfam" id="PF07703">
    <property type="entry name" value="A2M_BRD"/>
    <property type="match status" value="1"/>
</dbReference>
<dbReference type="Gene3D" id="2.60.40.10">
    <property type="entry name" value="Immunoglobulins"/>
    <property type="match status" value="2"/>
</dbReference>
<feature type="domain" description="Alpha-2-macroglobulin" evidence="12">
    <location>
        <begin position="726"/>
        <end position="815"/>
    </location>
</feature>
<evidence type="ECO:0000256" key="7">
    <source>
        <dbReference type="ARBA" id="ARBA00023157"/>
    </source>
</evidence>
<evidence type="ECO:0000313" key="15">
    <source>
        <dbReference type="Proteomes" id="UP001066276"/>
    </source>
</evidence>
<dbReference type="Pfam" id="PF07678">
    <property type="entry name" value="TED_complement"/>
    <property type="match status" value="1"/>
</dbReference>
<sequence>MVPLGFLLLLCLTSVLSLDGTTYLAVIPATLNYPSSQAVCVQFTGVLWPIKLTVHLKTQRRTQELHNSEVKPGQLLRCTWFKVPDPSGVEEVATVLVRGSQGIRPFEESKTVLIQRKQKGTFLQTDKPVYNAGQSVNFRVVTLDDDFIPQNDKYESILVQDPSGNRLVQWVNVTPQQGIADLSFPLSLEAALGTYSINVGPRKTSATFTVEDYVLQHFEVTFGEPSFISIRDTVINIQVCGRYTYGKPVHGRVNGTLCQKPHNYCEHQPPSMDASDDVCQTFEGRTGQDGCFSTRLNTTIYNFNHWSYQPLEAKAILAEDRTGIMEAGERNYQVSFVAATAKFQAVENHYIPGVPFTGQIKVVDASGDAMMGQGVRLQGNGVSQEHLTDNEGLISFSLNTSGWDSSEVYLQAIITRDPPGHDPGVIRLYYQDAHLSLVPLFSSISSWMKIQPPEGTMSCNQTKDIQVNYKLDAKDLRPGATYINFYYYITGRKGVVSDGMTAKSINKEDCKGNKEPLQGTFSIKVTFNRLFAPFVRLLVFALFPNKGITADSVVIDVSRCFRNKVELAFSAPENLPGSDVTVTLRAAPNSLCALRAVDTSVLLRRPAAELSSETIYDAFFPMDRCGYPYEVSEGDSDRCPHYKYSLPSVDVHSLFEEAGLKVFTNSNIRKPMNCRGATGLSQSEPTMSDDDPGMEEPALMAGANMETVRAPEPSIQDRVMQYFPETWIWDLQCVGPSGHQDFSITLPDTINEWKAMTFCTSDVGFGLSPTVSVKTFKPFFSELTSPSSVVRGEGFTLKATVFNYLHYCIEISAHLLPPCSGFETPRCDCHYTICLQSKETHTFSWAVKPTELGKVNFNVIIEAVGLCGPQNSTLPNKGRKETLTRSVHVQAEGIAQERTHSFMLCSKKTAVSEEVSLSLPPGVISGSEKAHVYFSGDPMASALQNLDNLIHTPSRCGERNMLTFASLVYTLQYLENTGQLTDDIWMRTYTYLQTGYQQQLNYKHSDGSHSACGKEDVSGSPWWTAFVAKSLFHAEEFISIDEEVVDTAVAWLQHRQSKDGCFMNVGGLYHTTMKGGAEYDVSLSAYITSALLEIGWPLQDPVMEEALQCLRKHNPAHASTYTMALLFYTFTLAGDWRTRYNLAEELEERAIKSGGEIHWINTSRGYSDDDGTHSVSADVETTAYVLLGYLSIVYRSQIDIQKAVAIVSWLSRQQNVYGGFSSTQDTVVALQAMAKYAAPVHRDKPDVTVNFSGPNNFFRTFAVNDAKPLGVQQAPLIEIPGNYTVSAVGHGCAFVQMMLVYNILTPIHSSSFNLSIDSFLICPIHCDVVNLFIAVHVSGSRHETNMVLIEIQMPSGFYPPETVKQELMSRDFVQQVELSHSSVIIYLQRMDYRTHAYSFTTHQELVVDNLQPATVKVYDYLKPGERAEMLYTPINRCQATTEETTMFPGPDHTTTVTTSPSDNTVEPTSTLESTLETTSPSDNTVEPTSPSDNTVEPTSTFESTLETTSPSDNTVEPTSTFESTLETKYCLCFFLASPSDNTVEPTSTFESTLETTSPSDNTVEPTSTFESTLETTSPSDNTVEPTSTFESTLETTSPSDNTVEPTSTFESTLETTSPSDNTVEPTSTFESTLETTSPSDNTVEPTSTFESTLETTSPSDNTVEPTSTFESTLETTSPSDNTVEPTSTFESTLETTSPSDNTVEPTSTFESTLETTSPSDNTVEPTSTFESTLETTSPSDNTVEPTSTFESTLETTSTFESTLETTSPSDNTVEPTSTFESTLETTSPSDNTVEPTSTFESTLETTSPSDNTVEPTSPLDTTAETTSALESTFETTSPSDNTVEPTLESTVETTSPLDTTTETTTTPFVKMPMPDEK</sequence>
<dbReference type="Pfam" id="PF01835">
    <property type="entry name" value="MG2"/>
    <property type="match status" value="1"/>
</dbReference>
<dbReference type="GO" id="GO:0005615">
    <property type="term" value="C:extracellular space"/>
    <property type="evidence" value="ECO:0007669"/>
    <property type="project" value="InterPro"/>
</dbReference>
<gene>
    <name evidence="14" type="ORF">NDU88_000837</name>
</gene>
<comment type="caution">
    <text evidence="14">The sequence shown here is derived from an EMBL/GenBank/DDBJ whole genome shotgun (WGS) entry which is preliminary data.</text>
</comment>
<dbReference type="InterPro" id="IPR050473">
    <property type="entry name" value="A2M/Complement_sys"/>
</dbReference>
<keyword evidence="3" id="KW-0964">Secreted</keyword>
<accession>A0AAV7PAT9</accession>
<feature type="domain" description="Alpha-2-macroglobulin bait region" evidence="11">
    <location>
        <begin position="448"/>
        <end position="604"/>
    </location>
</feature>
<feature type="signal peptide" evidence="10">
    <location>
        <begin position="1"/>
        <end position="17"/>
    </location>
</feature>
<evidence type="ECO:0000256" key="8">
    <source>
        <dbReference type="ARBA" id="ARBA00023180"/>
    </source>
</evidence>
<organism evidence="14 15">
    <name type="scientific">Pleurodeles waltl</name>
    <name type="common">Iberian ribbed newt</name>
    <dbReference type="NCBI Taxonomy" id="8319"/>
    <lineage>
        <taxon>Eukaryota</taxon>
        <taxon>Metazoa</taxon>
        <taxon>Chordata</taxon>
        <taxon>Craniata</taxon>
        <taxon>Vertebrata</taxon>
        <taxon>Euteleostomi</taxon>
        <taxon>Amphibia</taxon>
        <taxon>Batrachia</taxon>
        <taxon>Caudata</taxon>
        <taxon>Salamandroidea</taxon>
        <taxon>Salamandridae</taxon>
        <taxon>Pleurodelinae</taxon>
        <taxon>Pleurodeles</taxon>
    </lineage>
</organism>
<dbReference type="Proteomes" id="UP001066276">
    <property type="component" value="Chromosome 7"/>
</dbReference>
<dbReference type="Gene3D" id="1.50.10.20">
    <property type="match status" value="1"/>
</dbReference>
<feature type="compositionally biased region" description="Low complexity" evidence="9">
    <location>
        <begin position="1821"/>
        <end position="1837"/>
    </location>
</feature>
<keyword evidence="4" id="KW-0646">Protease inhibitor</keyword>
<dbReference type="InterPro" id="IPR013783">
    <property type="entry name" value="Ig-like_fold"/>
</dbReference>
<dbReference type="InterPro" id="IPR014756">
    <property type="entry name" value="Ig_E-set"/>
</dbReference>
<keyword evidence="5 10" id="KW-0732">Signal</keyword>
<evidence type="ECO:0000256" key="6">
    <source>
        <dbReference type="ARBA" id="ARBA00022900"/>
    </source>
</evidence>
<feature type="region of interest" description="Disordered" evidence="9">
    <location>
        <begin position="1440"/>
        <end position="1520"/>
    </location>
</feature>
<dbReference type="Gene3D" id="2.60.40.1940">
    <property type="match status" value="1"/>
</dbReference>
<feature type="compositionally biased region" description="Polar residues" evidence="9">
    <location>
        <begin position="1810"/>
        <end position="1820"/>
    </location>
</feature>
<evidence type="ECO:0008006" key="16">
    <source>
        <dbReference type="Google" id="ProtNLM"/>
    </source>
</evidence>
<dbReference type="InterPro" id="IPR047565">
    <property type="entry name" value="Alpha-macroglob_thiol-ester_cl"/>
</dbReference>
<feature type="chain" id="PRO_5043540963" description="Alpha-2-macroglobulin-like protein 1" evidence="10">
    <location>
        <begin position="18"/>
        <end position="1877"/>
    </location>
</feature>
<evidence type="ECO:0000256" key="4">
    <source>
        <dbReference type="ARBA" id="ARBA00022690"/>
    </source>
</evidence>
<evidence type="ECO:0000259" key="11">
    <source>
        <dbReference type="SMART" id="SM01359"/>
    </source>
</evidence>
<dbReference type="InterPro" id="IPR002890">
    <property type="entry name" value="MG2"/>
</dbReference>
<keyword evidence="7" id="KW-1015">Disulfide bond</keyword>
<dbReference type="FunFam" id="1.50.10.20:FF:000001">
    <property type="entry name" value="CD109 isoform 1"/>
    <property type="match status" value="1"/>
</dbReference>
<keyword evidence="8" id="KW-0325">Glycoprotein</keyword>
<dbReference type="PANTHER" id="PTHR11412:SF182">
    <property type="entry name" value="ALPHA-2-MACROGLOBULIN-LIKE PROTEIN 1"/>
    <property type="match status" value="1"/>
</dbReference>
<keyword evidence="6" id="KW-0722">Serine protease inhibitor</keyword>
<dbReference type="Gene3D" id="2.60.40.690">
    <property type="entry name" value="Alpha-macroglobulin, receptor-binding domain"/>
    <property type="match status" value="1"/>
</dbReference>
<dbReference type="Pfam" id="PF17791">
    <property type="entry name" value="MG3"/>
    <property type="match status" value="1"/>
</dbReference>
<feature type="compositionally biased region" description="Low complexity" evidence="9">
    <location>
        <begin position="1544"/>
        <end position="1809"/>
    </location>
</feature>
<dbReference type="Gene3D" id="2.60.120.1540">
    <property type="match status" value="1"/>
</dbReference>
<evidence type="ECO:0000256" key="3">
    <source>
        <dbReference type="ARBA" id="ARBA00022525"/>
    </source>
</evidence>
<evidence type="ECO:0000256" key="1">
    <source>
        <dbReference type="ARBA" id="ARBA00004613"/>
    </source>
</evidence>
<dbReference type="SMART" id="SM01419">
    <property type="entry name" value="Thiol-ester_cl"/>
    <property type="match status" value="1"/>
</dbReference>
<feature type="domain" description="Alpha-macroglobulin receptor-binding" evidence="13">
    <location>
        <begin position="1344"/>
        <end position="1431"/>
    </location>
</feature>
<dbReference type="EMBL" id="JANPWB010000011">
    <property type="protein sequence ID" value="KAJ1122345.1"/>
    <property type="molecule type" value="Genomic_DNA"/>
</dbReference>
<evidence type="ECO:0000313" key="14">
    <source>
        <dbReference type="EMBL" id="KAJ1122345.1"/>
    </source>
</evidence>
<dbReference type="Pfam" id="PF07677">
    <property type="entry name" value="A2M_recep"/>
    <property type="match status" value="1"/>
</dbReference>
<dbReference type="SMART" id="SM01360">
    <property type="entry name" value="A2M"/>
    <property type="match status" value="1"/>
</dbReference>
<evidence type="ECO:0000256" key="2">
    <source>
        <dbReference type="ARBA" id="ARBA00010952"/>
    </source>
</evidence>
<dbReference type="InterPro" id="IPR011626">
    <property type="entry name" value="Alpha-macroglobulin_TED"/>
</dbReference>
<keyword evidence="15" id="KW-1185">Reference proteome</keyword>
<dbReference type="InterPro" id="IPR009048">
    <property type="entry name" value="A-macroglobulin_rcpt-bd"/>
</dbReference>
<evidence type="ECO:0000259" key="13">
    <source>
        <dbReference type="SMART" id="SM01361"/>
    </source>
</evidence>
<evidence type="ECO:0000256" key="9">
    <source>
        <dbReference type="SAM" id="MobiDB-lite"/>
    </source>
</evidence>
<dbReference type="InterPro" id="IPR041555">
    <property type="entry name" value="MG3"/>
</dbReference>
<dbReference type="Pfam" id="PF00207">
    <property type="entry name" value="A2M"/>
    <property type="match status" value="1"/>
</dbReference>
<dbReference type="PANTHER" id="PTHR11412">
    <property type="entry name" value="MACROGLOBULIN / COMPLEMENT"/>
    <property type="match status" value="1"/>
</dbReference>
<feature type="compositionally biased region" description="Polar residues" evidence="9">
    <location>
        <begin position="1838"/>
        <end position="1848"/>
    </location>
</feature>
<feature type="region of interest" description="Disordered" evidence="9">
    <location>
        <begin position="1540"/>
        <end position="1877"/>
    </location>
</feature>
<protein>
    <recommendedName>
        <fullName evidence="16">Alpha-2-macroglobulin-like protein 1</fullName>
    </recommendedName>
</protein>
<dbReference type="SMART" id="SM01359">
    <property type="entry name" value="A2M_N_2"/>
    <property type="match status" value="1"/>
</dbReference>
<dbReference type="FunFam" id="2.60.40.1930:FF:000001">
    <property type="entry name" value="CD109 isoform 3"/>
    <property type="match status" value="1"/>
</dbReference>
<dbReference type="Gene3D" id="2.60.40.1930">
    <property type="match status" value="2"/>
</dbReference>
<evidence type="ECO:0000256" key="5">
    <source>
        <dbReference type="ARBA" id="ARBA00022729"/>
    </source>
</evidence>
<feature type="compositionally biased region" description="Low complexity" evidence="9">
    <location>
        <begin position="1496"/>
        <end position="1511"/>
    </location>
</feature>
<dbReference type="SUPFAM" id="SSF48239">
    <property type="entry name" value="Terpenoid cyclases/Protein prenyltransferases"/>
    <property type="match status" value="1"/>
</dbReference>
<comment type="subcellular location">
    <subcellularLocation>
        <location evidence="1">Secreted</location>
    </subcellularLocation>
</comment>
<dbReference type="InterPro" id="IPR011625">
    <property type="entry name" value="A2M_N_BRD"/>
</dbReference>
<dbReference type="Gene3D" id="2.20.130.20">
    <property type="match status" value="1"/>
</dbReference>
<name>A0AAV7PAT9_PLEWA</name>
<dbReference type="InterPro" id="IPR041813">
    <property type="entry name" value="A2M_TED"/>
</dbReference>
<dbReference type="InterPro" id="IPR040839">
    <property type="entry name" value="MG4"/>
</dbReference>
<feature type="compositionally biased region" description="Low complexity" evidence="9">
    <location>
        <begin position="1450"/>
        <end position="1481"/>
    </location>
</feature>
<feature type="compositionally biased region" description="Low complexity" evidence="9">
    <location>
        <begin position="1849"/>
        <end position="1867"/>
    </location>
</feature>